<dbReference type="KEGG" id="osn:115228492"/>
<keyword evidence="1" id="KW-1185">Reference proteome</keyword>
<accession>A0A7E6EIP3</accession>
<proteinExistence type="predicted"/>
<dbReference type="AlphaFoldDB" id="A0A7E6EIP3"/>
<dbReference type="InterPro" id="IPR031378">
    <property type="entry name" value="SVBP"/>
</dbReference>
<dbReference type="RefSeq" id="XP_036354845.1">
    <property type="nucleotide sequence ID" value="XM_036498952.1"/>
</dbReference>
<dbReference type="Proteomes" id="UP000515154">
    <property type="component" value="Unplaced"/>
</dbReference>
<reference evidence="2" key="1">
    <citation type="submission" date="2025-08" db="UniProtKB">
        <authorList>
            <consortium name="RefSeq"/>
        </authorList>
    </citation>
    <scope>IDENTIFICATION</scope>
</reference>
<dbReference type="Pfam" id="PF15674">
    <property type="entry name" value="CCDC23"/>
    <property type="match status" value="1"/>
</dbReference>
<evidence type="ECO:0000313" key="1">
    <source>
        <dbReference type="Proteomes" id="UP000515154"/>
    </source>
</evidence>
<protein>
    <submittedName>
        <fullName evidence="2">Uncharacterized protein LOC115228492</fullName>
    </submittedName>
</protein>
<organism evidence="1 2">
    <name type="scientific">Octopus sinensis</name>
    <name type="common">East Asian common octopus</name>
    <dbReference type="NCBI Taxonomy" id="2607531"/>
    <lineage>
        <taxon>Eukaryota</taxon>
        <taxon>Metazoa</taxon>
        <taxon>Spiralia</taxon>
        <taxon>Lophotrochozoa</taxon>
        <taxon>Mollusca</taxon>
        <taxon>Cephalopoda</taxon>
        <taxon>Coleoidea</taxon>
        <taxon>Octopodiformes</taxon>
        <taxon>Octopoda</taxon>
        <taxon>Incirrata</taxon>
        <taxon>Octopodidae</taxon>
        <taxon>Octopus</taxon>
    </lineage>
</organism>
<name>A0A7E6EIP3_9MOLL</name>
<gene>
    <name evidence="2" type="primary">LOC115228492</name>
</gene>
<evidence type="ECO:0000313" key="2">
    <source>
        <dbReference type="RefSeq" id="XP_036354845.1"/>
    </source>
</evidence>
<sequence>MPTDERFATKDLIDVGALSTHRIQPKMSRFKAHSSIGVKPNIFGKFNIVTVPSTNISNCKKTYSNFFRSSVTDEPFSQKIKLVNRREKNFEKRSSIVKQPKTYETCMDNVRRDNVSKQQKKIKHELRREKLHHKQKDEETKNKHQETLGNTWRDTIFKQKKMKHELRREKLLQKQKDEEMKNKQRHEIYALNNLMKKLEHTHFKQFCDSVGIKHRDNTETNTATFNESILSQNLII</sequence>